<dbReference type="PANTHER" id="PTHR34407">
    <property type="entry name" value="EXPRESSED PROTEIN"/>
    <property type="match status" value="1"/>
</dbReference>
<evidence type="ECO:0000313" key="3">
    <source>
        <dbReference type="EMBL" id="KAG2493157.1"/>
    </source>
</evidence>
<dbReference type="SUPFAM" id="SSF52266">
    <property type="entry name" value="SGNH hydrolase"/>
    <property type="match status" value="1"/>
</dbReference>
<feature type="region of interest" description="Disordered" evidence="1">
    <location>
        <begin position="22"/>
        <end position="48"/>
    </location>
</feature>
<evidence type="ECO:0000256" key="2">
    <source>
        <dbReference type="SAM" id="SignalP"/>
    </source>
</evidence>
<feature type="signal peptide" evidence="2">
    <location>
        <begin position="1"/>
        <end position="20"/>
    </location>
</feature>
<feature type="chain" id="PRO_5032777835" description="SGNH hydrolase-type esterase domain-containing protein" evidence="2">
    <location>
        <begin position="21"/>
        <end position="633"/>
    </location>
</feature>
<evidence type="ECO:0008006" key="5">
    <source>
        <dbReference type="Google" id="ProtNLM"/>
    </source>
</evidence>
<dbReference type="EMBL" id="JAEHOE010000039">
    <property type="protein sequence ID" value="KAG2493157.1"/>
    <property type="molecule type" value="Genomic_DNA"/>
</dbReference>
<keyword evidence="4" id="KW-1185">Reference proteome</keyword>
<evidence type="ECO:0000313" key="4">
    <source>
        <dbReference type="Proteomes" id="UP000612055"/>
    </source>
</evidence>
<evidence type="ECO:0000256" key="1">
    <source>
        <dbReference type="SAM" id="MobiDB-lite"/>
    </source>
</evidence>
<name>A0A835XXZ2_9CHLO</name>
<protein>
    <recommendedName>
        <fullName evidence="5">SGNH hydrolase-type esterase domain-containing protein</fullName>
    </recommendedName>
</protein>
<comment type="caution">
    <text evidence="3">The sequence shown here is derived from an EMBL/GenBank/DDBJ whole genome shotgun (WGS) entry which is preliminary data.</text>
</comment>
<organism evidence="3 4">
    <name type="scientific">Edaphochlamys debaryana</name>
    <dbReference type="NCBI Taxonomy" id="47281"/>
    <lineage>
        <taxon>Eukaryota</taxon>
        <taxon>Viridiplantae</taxon>
        <taxon>Chlorophyta</taxon>
        <taxon>core chlorophytes</taxon>
        <taxon>Chlorophyceae</taxon>
        <taxon>CS clade</taxon>
        <taxon>Chlamydomonadales</taxon>
        <taxon>Chlamydomonadales incertae sedis</taxon>
        <taxon>Edaphochlamys</taxon>
    </lineage>
</organism>
<sequence>MRLIQLLLAVAALGLRQALATPTRSTLADGDPEFASAESGSGTGTSDPLHRLLAAARQYRKKHAASQMLQPKHISRALYHGDSERIRNFVRRMAEGDSLTVALVGGSVSHGMGATGGTPPFGGWLAGWLSEVAPPARPHPPPPPDGLLGLTAAAGSGATTGFVLIPPPGGAPQSCVRVVNAACPATPSTYMNLCLGEYLREPGAVDLVLVEYTVNDAPLPVPYMENESRKRGEGRGEDESRKSLELLLRKLLGLPRRPAVVLLNSYRWFSEYPLPSGRSSDGTYYNNPEGEFFEFATYYGLPLISVKAAAYHQMKAGLKGFRVDGLAAALRADPSAPQDQHFFDDPMHPSGNTGHKAMAELIIGLLIHTARGLVAQPWRPAEEAALSEPLPTHMVAGNADTRHDRCLLGPRLKAAAVEKQGFDWVNEGTNPLAPKWGFTAYKAGSSITLDFLSSASASANTSATTAPAALAASAGGSGGGAAAPLSSPGGPKLVMLLLAYLRSYEHMGVAEVTCEGGCLCGEAARTAYNQTVEAAARNETYSPSKDLAAAAGPAHTFDGHWDSPTSQLQLTCFPVLLTPECRVRVTVAKETKSGQHKVKIGGLIVVEAAPDAAKNMCMYNLEAAERAAGFRER</sequence>
<keyword evidence="2" id="KW-0732">Signal</keyword>
<dbReference type="Proteomes" id="UP000612055">
    <property type="component" value="Unassembled WGS sequence"/>
</dbReference>
<dbReference type="OrthoDB" id="540666at2759"/>
<reference evidence="3" key="1">
    <citation type="journal article" date="2020" name="bioRxiv">
        <title>Comparative genomics of Chlamydomonas.</title>
        <authorList>
            <person name="Craig R.J."/>
            <person name="Hasan A.R."/>
            <person name="Ness R.W."/>
            <person name="Keightley P.D."/>
        </authorList>
    </citation>
    <scope>NUCLEOTIDE SEQUENCE</scope>
    <source>
        <strain evidence="3">CCAP 11/70</strain>
    </source>
</reference>
<dbReference type="Gene3D" id="3.40.50.1110">
    <property type="entry name" value="SGNH hydrolase"/>
    <property type="match status" value="1"/>
</dbReference>
<dbReference type="AlphaFoldDB" id="A0A835XXZ2"/>
<accession>A0A835XXZ2</accession>
<gene>
    <name evidence="3" type="ORF">HYH03_008579</name>
</gene>
<dbReference type="PANTHER" id="PTHR34407:SF1">
    <property type="entry name" value="SGNH HYDROLASE-TYPE ESTERASE DOMAIN-CONTAINING PROTEIN"/>
    <property type="match status" value="1"/>
</dbReference>
<proteinExistence type="predicted"/>
<dbReference type="CDD" id="cd00229">
    <property type="entry name" value="SGNH_hydrolase"/>
    <property type="match status" value="1"/>
</dbReference>
<dbReference type="InterPro" id="IPR036514">
    <property type="entry name" value="SGNH_hydro_sf"/>
</dbReference>